<evidence type="ECO:0000313" key="4">
    <source>
        <dbReference type="Proteomes" id="UP000231019"/>
    </source>
</evidence>
<evidence type="ECO:0000256" key="2">
    <source>
        <dbReference type="SAM" id="SignalP"/>
    </source>
</evidence>
<dbReference type="AlphaFoldDB" id="A0A2M7G868"/>
<name>A0A2M7G868_9BACT</name>
<dbReference type="Proteomes" id="UP000231019">
    <property type="component" value="Unassembled WGS sequence"/>
</dbReference>
<comment type="caution">
    <text evidence="3">The sequence shown here is derived from an EMBL/GenBank/DDBJ whole genome shotgun (WGS) entry which is preliminary data.</text>
</comment>
<gene>
    <name evidence="3" type="ORF">COW36_05830</name>
</gene>
<evidence type="ECO:0008006" key="5">
    <source>
        <dbReference type="Google" id="ProtNLM"/>
    </source>
</evidence>
<evidence type="ECO:0000313" key="3">
    <source>
        <dbReference type="EMBL" id="PIW18286.1"/>
    </source>
</evidence>
<dbReference type="EMBL" id="PFFQ01000013">
    <property type="protein sequence ID" value="PIW18286.1"/>
    <property type="molecule type" value="Genomic_DNA"/>
</dbReference>
<evidence type="ECO:0000256" key="1">
    <source>
        <dbReference type="SAM" id="MobiDB-lite"/>
    </source>
</evidence>
<proteinExistence type="predicted"/>
<feature type="region of interest" description="Disordered" evidence="1">
    <location>
        <begin position="77"/>
        <end position="96"/>
    </location>
</feature>
<reference evidence="3 4" key="1">
    <citation type="submission" date="2017-09" db="EMBL/GenBank/DDBJ databases">
        <title>Depth-based differentiation of microbial function through sediment-hosted aquifers and enrichment of novel symbionts in the deep terrestrial subsurface.</title>
        <authorList>
            <person name="Probst A.J."/>
            <person name="Ladd B."/>
            <person name="Jarett J.K."/>
            <person name="Geller-Mcgrath D.E."/>
            <person name="Sieber C.M."/>
            <person name="Emerson J.B."/>
            <person name="Anantharaman K."/>
            <person name="Thomas B.C."/>
            <person name="Malmstrom R."/>
            <person name="Stieglmeier M."/>
            <person name="Klingl A."/>
            <person name="Woyke T."/>
            <person name="Ryan C.M."/>
            <person name="Banfield J.F."/>
        </authorList>
    </citation>
    <scope>NUCLEOTIDE SEQUENCE [LARGE SCALE GENOMIC DNA]</scope>
    <source>
        <strain evidence="3">CG17_big_fil_post_rev_8_21_14_2_50_48_46</strain>
    </source>
</reference>
<keyword evidence="2" id="KW-0732">Signal</keyword>
<accession>A0A2M7G868</accession>
<feature type="signal peptide" evidence="2">
    <location>
        <begin position="1"/>
        <end position="23"/>
    </location>
</feature>
<feature type="chain" id="PRO_5014954406" description="Lipoprotein" evidence="2">
    <location>
        <begin position="24"/>
        <end position="96"/>
    </location>
</feature>
<dbReference type="PROSITE" id="PS51257">
    <property type="entry name" value="PROKAR_LIPOPROTEIN"/>
    <property type="match status" value="1"/>
</dbReference>
<organism evidence="3 4">
    <name type="scientific">bacterium (Candidatus Blackallbacteria) CG17_big_fil_post_rev_8_21_14_2_50_48_46</name>
    <dbReference type="NCBI Taxonomy" id="2014261"/>
    <lineage>
        <taxon>Bacteria</taxon>
        <taxon>Candidatus Blackallbacteria</taxon>
    </lineage>
</organism>
<sequence length="96" mass="9737">MKAKHLLLTAALAGVTLAGTGCATQGAQAETGQCHGVNACKGQGDCSGKGHNCGGHNSCKGQGWLKTNAKECQAKGGQFLDKDGKPVQTEQDAPQQ</sequence>
<protein>
    <recommendedName>
        <fullName evidence="5">Lipoprotein</fullName>
    </recommendedName>
</protein>